<feature type="compositionally biased region" description="Polar residues" evidence="2">
    <location>
        <begin position="1"/>
        <end position="17"/>
    </location>
</feature>
<dbReference type="Proteomes" id="UP000799779">
    <property type="component" value="Unassembled WGS sequence"/>
</dbReference>
<keyword evidence="1" id="KW-0175">Coiled coil</keyword>
<reference evidence="3" key="1">
    <citation type="journal article" date="2020" name="Stud. Mycol.">
        <title>101 Dothideomycetes genomes: a test case for predicting lifestyles and emergence of pathogens.</title>
        <authorList>
            <person name="Haridas S."/>
            <person name="Albert R."/>
            <person name="Binder M."/>
            <person name="Bloem J."/>
            <person name="Labutti K."/>
            <person name="Salamov A."/>
            <person name="Andreopoulos B."/>
            <person name="Baker S."/>
            <person name="Barry K."/>
            <person name="Bills G."/>
            <person name="Bluhm B."/>
            <person name="Cannon C."/>
            <person name="Castanera R."/>
            <person name="Culley D."/>
            <person name="Daum C."/>
            <person name="Ezra D."/>
            <person name="Gonzalez J."/>
            <person name="Henrissat B."/>
            <person name="Kuo A."/>
            <person name="Liang C."/>
            <person name="Lipzen A."/>
            <person name="Lutzoni F."/>
            <person name="Magnuson J."/>
            <person name="Mondo S."/>
            <person name="Nolan M."/>
            <person name="Ohm R."/>
            <person name="Pangilinan J."/>
            <person name="Park H.-J."/>
            <person name="Ramirez L."/>
            <person name="Alfaro M."/>
            <person name="Sun H."/>
            <person name="Tritt A."/>
            <person name="Yoshinaga Y."/>
            <person name="Zwiers L.-H."/>
            <person name="Turgeon B."/>
            <person name="Goodwin S."/>
            <person name="Spatafora J."/>
            <person name="Crous P."/>
            <person name="Grigoriev I."/>
        </authorList>
    </citation>
    <scope>NUCLEOTIDE SEQUENCE</scope>
    <source>
        <strain evidence="3">CBS 123094</strain>
    </source>
</reference>
<proteinExistence type="predicted"/>
<feature type="region of interest" description="Disordered" evidence="2">
    <location>
        <begin position="1"/>
        <end position="25"/>
    </location>
</feature>
<keyword evidence="4" id="KW-1185">Reference proteome</keyword>
<protein>
    <submittedName>
        <fullName evidence="3">Uncharacterized protein</fullName>
    </submittedName>
</protein>
<evidence type="ECO:0000256" key="1">
    <source>
        <dbReference type="SAM" id="Coils"/>
    </source>
</evidence>
<evidence type="ECO:0000256" key="2">
    <source>
        <dbReference type="SAM" id="MobiDB-lite"/>
    </source>
</evidence>
<accession>A0A6A5X122</accession>
<dbReference type="EMBL" id="ML977560">
    <property type="protein sequence ID" value="KAF2006401.1"/>
    <property type="molecule type" value="Genomic_DNA"/>
</dbReference>
<evidence type="ECO:0000313" key="3">
    <source>
        <dbReference type="EMBL" id="KAF2006401.1"/>
    </source>
</evidence>
<evidence type="ECO:0000313" key="4">
    <source>
        <dbReference type="Proteomes" id="UP000799779"/>
    </source>
</evidence>
<feature type="coiled-coil region" evidence="1">
    <location>
        <begin position="26"/>
        <end position="85"/>
    </location>
</feature>
<gene>
    <name evidence="3" type="ORF">P154DRAFT_570459</name>
</gene>
<sequence>MSQTPSPSTPAATNQSAKAAEKENLRKQADDIIEECRVNLQQAQQDLEALRTGSTVVARLLDLSIQELEDNRADVKTMLRHIYRQRRHYRANQSYTFDMETYDNLQISLLKLRVTKIDRVLSCKQDVVKYNKLVEEMEAFKLKLEFKDRKLD</sequence>
<dbReference type="AlphaFoldDB" id="A0A6A5X122"/>
<organism evidence="3 4">
    <name type="scientific">Amniculicola lignicola CBS 123094</name>
    <dbReference type="NCBI Taxonomy" id="1392246"/>
    <lineage>
        <taxon>Eukaryota</taxon>
        <taxon>Fungi</taxon>
        <taxon>Dikarya</taxon>
        <taxon>Ascomycota</taxon>
        <taxon>Pezizomycotina</taxon>
        <taxon>Dothideomycetes</taxon>
        <taxon>Pleosporomycetidae</taxon>
        <taxon>Pleosporales</taxon>
        <taxon>Amniculicolaceae</taxon>
        <taxon>Amniculicola</taxon>
    </lineage>
</organism>
<name>A0A6A5X122_9PLEO</name>